<organism evidence="2 3">
    <name type="scientific">Cnuella takakiae</name>
    <dbReference type="NCBI Taxonomy" id="1302690"/>
    <lineage>
        <taxon>Bacteria</taxon>
        <taxon>Pseudomonadati</taxon>
        <taxon>Bacteroidota</taxon>
        <taxon>Chitinophagia</taxon>
        <taxon>Chitinophagales</taxon>
        <taxon>Chitinophagaceae</taxon>
        <taxon>Cnuella</taxon>
    </lineage>
</organism>
<dbReference type="EMBL" id="FQUO01000002">
    <property type="protein sequence ID" value="SHE58545.1"/>
    <property type="molecule type" value="Genomic_DNA"/>
</dbReference>
<dbReference type="STRING" id="1302690.BUE76_13635"/>
<accession>A0A1M4UPG6</accession>
<gene>
    <name evidence="2" type="ORF">SAMN05444008_10213</name>
</gene>
<dbReference type="PANTHER" id="PTHR33371:SF4">
    <property type="entry name" value="INTERMEMBRANE PHOSPHOLIPID TRANSPORT SYSTEM BINDING PROTEIN MLAD"/>
    <property type="match status" value="1"/>
</dbReference>
<feature type="domain" description="Mce/MlaD" evidence="1">
    <location>
        <begin position="38"/>
        <end position="113"/>
    </location>
</feature>
<evidence type="ECO:0000259" key="1">
    <source>
        <dbReference type="Pfam" id="PF02470"/>
    </source>
</evidence>
<dbReference type="InterPro" id="IPR052336">
    <property type="entry name" value="MlaD_Phospholipid_Transporter"/>
</dbReference>
<dbReference type="Proteomes" id="UP000184368">
    <property type="component" value="Unassembled WGS sequence"/>
</dbReference>
<keyword evidence="3" id="KW-1185">Reference proteome</keyword>
<reference evidence="2 3" key="1">
    <citation type="submission" date="2016-11" db="EMBL/GenBank/DDBJ databases">
        <authorList>
            <person name="Jaros S."/>
            <person name="Januszkiewicz K."/>
            <person name="Wedrychowicz H."/>
        </authorList>
    </citation>
    <scope>NUCLEOTIDE SEQUENCE [LARGE SCALE GENOMIC DNA]</scope>
    <source>
        <strain evidence="2 3">DSM 26897</strain>
    </source>
</reference>
<dbReference type="RefSeq" id="WP_073039539.1">
    <property type="nucleotide sequence ID" value="NZ_FQUO01000002.1"/>
</dbReference>
<dbReference type="PANTHER" id="PTHR33371">
    <property type="entry name" value="INTERMEMBRANE PHOSPHOLIPID TRANSPORT SYSTEM BINDING PROTEIN MLAD-RELATED"/>
    <property type="match status" value="1"/>
</dbReference>
<evidence type="ECO:0000313" key="3">
    <source>
        <dbReference type="Proteomes" id="UP000184368"/>
    </source>
</evidence>
<dbReference type="InterPro" id="IPR003399">
    <property type="entry name" value="Mce/MlaD"/>
</dbReference>
<dbReference type="OrthoDB" id="9769132at2"/>
<proteinExistence type="predicted"/>
<sequence>MKINNETKVGLLALVAIVLLVLGFSFLKGSTLFNKQPAVFAVFKDLGSLEKSNVVKINGLAVGTVYNFTPLNKEVDGIIVEIHLTRDVNIPANSVAFIDGSLIGSAYIKIEKGDARNYLQPGDTINTNISGGIIANLQQQLTPTVARVNDVADSLKLVLGSLHQVLDPTTNGNLQTMIASLAVSANNLQRLTNAESGIIAQTMGSLNSVTGNLSRNNEQISSTIRNLELTTANLANAPIQQTVSALQGTIDQLKTTITRLDANVNNPNGSLGKLLNDKQLYEQLNKVALSLEILLDDVRVHPKRYVNISVFGGKNKAEPLTSPATKDTVLVSVGQ</sequence>
<protein>
    <submittedName>
        <fullName evidence="2">Phospholipid/cholesterol/gamma-HCH transport system substrate-binding protein</fullName>
    </submittedName>
</protein>
<dbReference type="Pfam" id="PF02470">
    <property type="entry name" value="MlaD"/>
    <property type="match status" value="1"/>
</dbReference>
<evidence type="ECO:0000313" key="2">
    <source>
        <dbReference type="EMBL" id="SHE58545.1"/>
    </source>
</evidence>
<name>A0A1M4UPG6_9BACT</name>
<dbReference type="AlphaFoldDB" id="A0A1M4UPG6"/>